<evidence type="ECO:0000313" key="3">
    <source>
        <dbReference type="Proteomes" id="UP000318483"/>
    </source>
</evidence>
<dbReference type="EMBL" id="CP042261">
    <property type="protein sequence ID" value="QDY68530.1"/>
    <property type="molecule type" value="Genomic_DNA"/>
</dbReference>
<evidence type="ECO:0000256" key="1">
    <source>
        <dbReference type="SAM" id="Phobius"/>
    </source>
</evidence>
<gene>
    <name evidence="2" type="ORF">FPZ52_02110</name>
</gene>
<dbReference type="OrthoDB" id="7874312at2"/>
<organism evidence="2 3">
    <name type="scientific">Qingshengfaniella alkalisoli</name>
    <dbReference type="NCBI Taxonomy" id="2599296"/>
    <lineage>
        <taxon>Bacteria</taxon>
        <taxon>Pseudomonadati</taxon>
        <taxon>Pseudomonadota</taxon>
        <taxon>Alphaproteobacteria</taxon>
        <taxon>Rhodobacterales</taxon>
        <taxon>Paracoccaceae</taxon>
        <taxon>Qingshengfaniella</taxon>
    </lineage>
</organism>
<name>A0A5B8J2P7_9RHOB</name>
<feature type="transmembrane region" description="Helical" evidence="1">
    <location>
        <begin position="95"/>
        <end position="119"/>
    </location>
</feature>
<dbReference type="Proteomes" id="UP000318483">
    <property type="component" value="Chromosome"/>
</dbReference>
<sequence>MAQIDIQKANQQLSELLHRKLGSSGNGLEKRLHRAGRDLPRRVRKAGRYLVKIEQMSGHPKLAMQVDEGRVKHSIQICRDFLDGIDPDDRRKGRVIGIVAEIAFNFIVLAGLIVAVLTVTGRIGPN</sequence>
<evidence type="ECO:0000313" key="2">
    <source>
        <dbReference type="EMBL" id="QDY68530.1"/>
    </source>
</evidence>
<protein>
    <submittedName>
        <fullName evidence="2">Uncharacterized protein</fullName>
    </submittedName>
</protein>
<keyword evidence="1" id="KW-0472">Membrane</keyword>
<keyword evidence="1" id="KW-0812">Transmembrane</keyword>
<reference evidence="2 3" key="1">
    <citation type="submission" date="2019-07" db="EMBL/GenBank/DDBJ databases">
        <title>Litoreibacter alkalisoli sp. nov., isolated from saline-alkaline soil.</title>
        <authorList>
            <person name="Wang S."/>
            <person name="Xu L."/>
            <person name="Xing Y.-T."/>
            <person name="Sun J.-Q."/>
        </authorList>
    </citation>
    <scope>NUCLEOTIDE SEQUENCE [LARGE SCALE GENOMIC DNA]</scope>
    <source>
        <strain evidence="2 3">LN3S51</strain>
    </source>
</reference>
<keyword evidence="1" id="KW-1133">Transmembrane helix</keyword>
<keyword evidence="3" id="KW-1185">Reference proteome</keyword>
<dbReference type="RefSeq" id="WP_146363241.1">
    <property type="nucleotide sequence ID" value="NZ_CP042261.1"/>
</dbReference>
<accession>A0A5B8J2P7</accession>
<dbReference type="AlphaFoldDB" id="A0A5B8J2P7"/>
<proteinExistence type="predicted"/>
<dbReference type="KEGG" id="lit:FPZ52_02110"/>